<comment type="pathway">
    <text evidence="4 13">Isoprenoid biosynthesis; isopentenyl diphosphate biosynthesis via DXP pathway; isopentenyl diphosphate from 1-deoxy-D-xylulose 5-phosphate: step 4/6.</text>
</comment>
<dbReference type="InterPro" id="IPR034683">
    <property type="entry name" value="IspD/TarI"/>
</dbReference>
<evidence type="ECO:0000256" key="7">
    <source>
        <dbReference type="ARBA" id="ARBA00022679"/>
    </source>
</evidence>
<dbReference type="PANTHER" id="PTHR43181">
    <property type="entry name" value="2-C-METHYL-D-ERYTHRITOL 2,4-CYCLODIPHOSPHATE SYNTHASE, CHLOROPLASTIC"/>
    <property type="match status" value="1"/>
</dbReference>
<dbReference type="STRING" id="1121439.dsat_2262"/>
<evidence type="ECO:0000313" key="16">
    <source>
        <dbReference type="Proteomes" id="UP000014975"/>
    </source>
</evidence>
<dbReference type="GO" id="GO:0019288">
    <property type="term" value="P:isopentenyl diphosphate biosynthetic process, methylerythritol 4-phosphate pathway"/>
    <property type="evidence" value="ECO:0007669"/>
    <property type="project" value="UniProtKB-UniRule"/>
</dbReference>
<keyword evidence="7 13" id="KW-0808">Transferase</keyword>
<dbReference type="Pfam" id="PF02542">
    <property type="entry name" value="YgbB"/>
    <property type="match status" value="1"/>
</dbReference>
<gene>
    <name evidence="13" type="primary">ispDF</name>
    <name evidence="15" type="ORF">dsat_2262</name>
</gene>
<dbReference type="Proteomes" id="UP000014975">
    <property type="component" value="Unassembled WGS sequence"/>
</dbReference>
<dbReference type="GO" id="GO:0016114">
    <property type="term" value="P:terpenoid biosynthetic process"/>
    <property type="evidence" value="ECO:0007669"/>
    <property type="project" value="InterPro"/>
</dbReference>
<dbReference type="HAMAP" id="MF_00108">
    <property type="entry name" value="IspD"/>
    <property type="match status" value="1"/>
</dbReference>
<feature type="site" description="Positions MEP for the nucleophilic attack" evidence="13">
    <location>
        <position position="218"/>
    </location>
</feature>
<evidence type="ECO:0000256" key="11">
    <source>
        <dbReference type="ARBA" id="ARBA00023239"/>
    </source>
</evidence>
<comment type="similarity">
    <text evidence="6">Belongs to the IspD/TarI cytidylyltransferase family. IspD subfamily.</text>
</comment>
<evidence type="ECO:0000256" key="3">
    <source>
        <dbReference type="ARBA" id="ARBA00001968"/>
    </source>
</evidence>
<dbReference type="CDD" id="cd02516">
    <property type="entry name" value="CDP-ME_synthetase"/>
    <property type="match status" value="1"/>
</dbReference>
<dbReference type="InterPro" id="IPR020555">
    <property type="entry name" value="MECDP_synthase_CS"/>
</dbReference>
<dbReference type="UniPathway" id="UPA00056">
    <property type="reaction ID" value="UER00093"/>
</dbReference>
<dbReference type="InterPro" id="IPR026596">
    <property type="entry name" value="IspD/F"/>
</dbReference>
<evidence type="ECO:0000256" key="2">
    <source>
        <dbReference type="ARBA" id="ARBA00001282"/>
    </source>
</evidence>
<dbReference type="EC" id="2.7.7.60" evidence="13"/>
<evidence type="ECO:0000256" key="6">
    <source>
        <dbReference type="ARBA" id="ARBA00009789"/>
    </source>
</evidence>
<dbReference type="InterPro" id="IPR018294">
    <property type="entry name" value="ISPD_synthase_CS"/>
</dbReference>
<evidence type="ECO:0000259" key="14">
    <source>
        <dbReference type="Pfam" id="PF02542"/>
    </source>
</evidence>
<dbReference type="GO" id="GO:0050518">
    <property type="term" value="F:2-C-methyl-D-erythritol 4-phosphate cytidylyltransferase activity"/>
    <property type="evidence" value="ECO:0007669"/>
    <property type="project" value="UniProtKB-UniRule"/>
</dbReference>
<dbReference type="eggNOG" id="COG1211">
    <property type="taxonomic scope" value="Bacteria"/>
</dbReference>
<feature type="binding site" evidence="13">
    <location>
        <begin position="271"/>
        <end position="272"/>
    </location>
    <ligand>
        <name>4-CDP-2-C-methyl-D-erythritol 2-phosphate</name>
        <dbReference type="ChEBI" id="CHEBI:57919"/>
    </ligand>
</feature>
<dbReference type="Gene3D" id="3.30.1330.50">
    <property type="entry name" value="2-C-methyl-D-erythritol 2,4-cyclodiphosphate synthase"/>
    <property type="match status" value="1"/>
</dbReference>
<evidence type="ECO:0000256" key="8">
    <source>
        <dbReference type="ARBA" id="ARBA00022695"/>
    </source>
</evidence>
<keyword evidence="10 13" id="KW-0414">Isoprene biosynthesis</keyword>
<dbReference type="PATRIC" id="fig|1121439.3.peg.650"/>
<dbReference type="HAMAP" id="MF_01520">
    <property type="entry name" value="IspDF"/>
    <property type="match status" value="1"/>
</dbReference>
<evidence type="ECO:0000256" key="5">
    <source>
        <dbReference type="ARBA" id="ARBA00004787"/>
    </source>
</evidence>
<reference evidence="15 16" key="1">
    <citation type="journal article" date="2013" name="Genome Announc.">
        <title>Draft genome sequences for three mercury-methylating, sulfate-reducing bacteria.</title>
        <authorList>
            <person name="Brown S.D."/>
            <person name="Hurt R.A.Jr."/>
            <person name="Gilmour C.C."/>
            <person name="Elias D.A."/>
        </authorList>
    </citation>
    <scope>NUCLEOTIDE SEQUENCE [LARGE SCALE GENOMIC DNA]</scope>
    <source>
        <strain evidence="15 16">DSM 16529</strain>
    </source>
</reference>
<comment type="similarity">
    <text evidence="13">In the N-terminal section; belongs to the IspD/TarI cytidylyltransferase family. IspD subfamily.</text>
</comment>
<dbReference type="PROSITE" id="PS01295">
    <property type="entry name" value="ISPD"/>
    <property type="match status" value="1"/>
</dbReference>
<dbReference type="Pfam" id="PF01128">
    <property type="entry name" value="IspD"/>
    <property type="match status" value="1"/>
</dbReference>
<dbReference type="InterPro" id="IPR003526">
    <property type="entry name" value="MECDP_synthase"/>
</dbReference>
<dbReference type="FunFam" id="3.90.550.10:FF:000003">
    <property type="entry name" value="2-C-methyl-D-erythritol 4-phosphate cytidylyltransferase"/>
    <property type="match status" value="1"/>
</dbReference>
<feature type="region of interest" description="2-C-methyl-D-erythritol 4-phosphate cytidylyltransferase" evidence="13">
    <location>
        <begin position="1"/>
        <end position="238"/>
    </location>
</feature>
<keyword evidence="11 13" id="KW-0456">Lyase</keyword>
<feature type="site" description="Transition state stabilizer" evidence="13">
    <location>
        <position position="25"/>
    </location>
</feature>
<dbReference type="NCBIfam" id="TIGR00151">
    <property type="entry name" value="ispF"/>
    <property type="match status" value="1"/>
</dbReference>
<dbReference type="RefSeq" id="WP_020886148.1">
    <property type="nucleotide sequence ID" value="NZ_ATHI01000005.1"/>
</dbReference>
<dbReference type="HAMAP" id="MF_00107">
    <property type="entry name" value="IspF"/>
    <property type="match status" value="1"/>
</dbReference>
<comment type="caution">
    <text evidence="15">The sequence shown here is derived from an EMBL/GenBank/DDBJ whole genome shotgun (WGS) entry which is preliminary data.</text>
</comment>
<feature type="site" description="Transition state stabilizer" evidence="13">
    <location>
        <position position="370"/>
    </location>
</feature>
<feature type="domain" description="2-C-methyl-D-erythritol 2,4-cyclodiphosphate synthase" evidence="14">
    <location>
        <begin position="240"/>
        <end position="390"/>
    </location>
</feature>
<comment type="cofactor">
    <cofactor evidence="3 13">
        <name>a divalent metal cation</name>
        <dbReference type="ChEBI" id="CHEBI:60240"/>
    </cofactor>
</comment>
<comment type="catalytic activity">
    <reaction evidence="1 13">
        <text>4-CDP-2-C-methyl-D-erythritol 2-phosphate = 2-C-methyl-D-erythritol 2,4-cyclic diphosphate + CMP</text>
        <dbReference type="Rhea" id="RHEA:23864"/>
        <dbReference type="ChEBI" id="CHEBI:57919"/>
        <dbReference type="ChEBI" id="CHEBI:58483"/>
        <dbReference type="ChEBI" id="CHEBI:60377"/>
        <dbReference type="EC" id="4.6.1.12"/>
    </reaction>
</comment>
<evidence type="ECO:0000256" key="13">
    <source>
        <dbReference type="HAMAP-Rule" id="MF_01520"/>
    </source>
</evidence>
<keyword evidence="12 13" id="KW-0511">Multifunctional enzyme</keyword>
<dbReference type="PANTHER" id="PTHR43181:SF1">
    <property type="entry name" value="2-C-METHYL-D-ERYTHRITOL 2,4-CYCLODIPHOSPHATE SYNTHASE, CHLOROPLASTIC"/>
    <property type="match status" value="1"/>
</dbReference>
<dbReference type="CDD" id="cd00554">
    <property type="entry name" value="MECDP_synthase"/>
    <property type="match status" value="1"/>
</dbReference>
<feature type="site" description="Transition state stabilizer" evidence="13">
    <location>
        <position position="15"/>
    </location>
</feature>
<comment type="pathway">
    <text evidence="5 13">Isoprenoid biosynthesis; isopentenyl diphosphate biosynthesis via DXP pathway; isopentenyl diphosphate from 1-deoxy-D-xylulose 5-phosphate: step 2/6.</text>
</comment>
<comment type="catalytic activity">
    <reaction evidence="2 13">
        <text>2-C-methyl-D-erythritol 4-phosphate + CTP + H(+) = 4-CDP-2-C-methyl-D-erythritol + diphosphate</text>
        <dbReference type="Rhea" id="RHEA:13429"/>
        <dbReference type="ChEBI" id="CHEBI:15378"/>
        <dbReference type="ChEBI" id="CHEBI:33019"/>
        <dbReference type="ChEBI" id="CHEBI:37563"/>
        <dbReference type="ChEBI" id="CHEBI:57823"/>
        <dbReference type="ChEBI" id="CHEBI:58262"/>
        <dbReference type="EC" id="2.7.7.60"/>
    </reaction>
</comment>
<feature type="binding site" evidence="13">
    <location>
        <begin position="369"/>
        <end position="372"/>
    </location>
    <ligand>
        <name>4-CDP-2-C-methyl-D-erythritol 2-phosphate</name>
        <dbReference type="ChEBI" id="CHEBI:57919"/>
    </ligand>
</feature>
<dbReference type="Gene3D" id="3.90.550.10">
    <property type="entry name" value="Spore Coat Polysaccharide Biosynthesis Protein SpsA, Chain A"/>
    <property type="match status" value="1"/>
</dbReference>
<keyword evidence="9 13" id="KW-0479">Metal-binding</keyword>
<proteinExistence type="inferred from homology"/>
<dbReference type="GO" id="GO:0046872">
    <property type="term" value="F:metal ion binding"/>
    <property type="evidence" value="ECO:0007669"/>
    <property type="project" value="UniProtKB-KW"/>
</dbReference>
<feature type="binding site" evidence="13">
    <location>
        <position position="376"/>
    </location>
    <ligand>
        <name>4-CDP-2-C-methyl-D-erythritol 2-phosphate</name>
        <dbReference type="ChEBI" id="CHEBI:57919"/>
    </ligand>
</feature>
<dbReference type="GO" id="GO:0008685">
    <property type="term" value="F:2-C-methyl-D-erythritol 2,4-cyclodiphosphate synthase activity"/>
    <property type="evidence" value="ECO:0007669"/>
    <property type="project" value="UniProtKB-UniRule"/>
</dbReference>
<feature type="binding site" evidence="13">
    <location>
        <position position="245"/>
    </location>
    <ligand>
        <name>a divalent metal cation</name>
        <dbReference type="ChEBI" id="CHEBI:60240"/>
    </ligand>
</feature>
<evidence type="ECO:0000256" key="4">
    <source>
        <dbReference type="ARBA" id="ARBA00004709"/>
    </source>
</evidence>
<evidence type="ECO:0000256" key="1">
    <source>
        <dbReference type="ARBA" id="ARBA00000200"/>
    </source>
</evidence>
<dbReference type="NCBIfam" id="TIGR00453">
    <property type="entry name" value="ispD"/>
    <property type="match status" value="1"/>
</dbReference>
<comment type="function">
    <text evidence="13">Bifunctional enzyme that catalyzes the formation of 4-diphosphocytidyl-2-C-methyl-D-erythritol from CTP and 2-C-methyl-D-erythritol 4-phosphate (MEP) (IspD), and catalyzes the conversion of 4-diphosphocytidyl-2-C-methyl-D-erythritol 2-phosphate (CDP-ME2P) to 2-C-methyl-D-erythritol 2,4-cyclodiphosphate (ME-CPP) with a corresponding release of cytidine 5-monophosphate (CMP) (IspF).</text>
</comment>
<name>S7ULW5_9BACT</name>
<protein>
    <recommendedName>
        <fullName evidence="13">Bifunctional enzyme IspD/IspF</fullName>
    </recommendedName>
    <domain>
        <recommendedName>
            <fullName evidence="13">2-C-methyl-D-erythritol 4-phosphate cytidylyltransferase</fullName>
            <ecNumber evidence="13">2.7.7.60</ecNumber>
        </recommendedName>
        <alternativeName>
            <fullName evidence="13">4-diphosphocytidyl-2C-methyl-D-erythritol synthase</fullName>
        </alternativeName>
        <alternativeName>
            <fullName evidence="13">MEP cytidylyltransferase</fullName>
            <shortName evidence="13">MCT</shortName>
        </alternativeName>
    </domain>
    <domain>
        <recommendedName>
            <fullName evidence="13">2-C-methyl-D-erythritol 2,4-cyclodiphosphate synthase</fullName>
            <shortName evidence="13">MECDP-synthase</shortName>
            <shortName evidence="13">MECPP-synthase</shortName>
            <shortName evidence="13">MECPS</shortName>
            <ecNumber evidence="13">4.6.1.12</ecNumber>
        </recommendedName>
    </domain>
</protein>
<keyword evidence="16" id="KW-1185">Reference proteome</keyword>
<dbReference type="EC" id="4.6.1.12" evidence="13"/>
<feature type="site" description="Transition state stabilizer" evidence="13">
    <location>
        <position position="271"/>
    </location>
</feature>
<evidence type="ECO:0000256" key="10">
    <source>
        <dbReference type="ARBA" id="ARBA00023229"/>
    </source>
</evidence>
<feature type="binding site" evidence="13">
    <location>
        <position position="247"/>
    </location>
    <ligand>
        <name>a divalent metal cation</name>
        <dbReference type="ChEBI" id="CHEBI:60240"/>
    </ligand>
</feature>
<dbReference type="EMBL" id="ATHI01000005">
    <property type="protein sequence ID" value="EPR34899.1"/>
    <property type="molecule type" value="Genomic_DNA"/>
</dbReference>
<organism evidence="15 16">
    <name type="scientific">Alkalidesulfovibrio alkalitolerans DSM 16529</name>
    <dbReference type="NCBI Taxonomy" id="1121439"/>
    <lineage>
        <taxon>Bacteria</taxon>
        <taxon>Pseudomonadati</taxon>
        <taxon>Thermodesulfobacteriota</taxon>
        <taxon>Desulfovibrionia</taxon>
        <taxon>Desulfovibrionales</taxon>
        <taxon>Desulfovibrionaceae</taxon>
        <taxon>Alkalidesulfovibrio</taxon>
    </lineage>
</organism>
<keyword evidence="8 13" id="KW-0548">Nucleotidyltransferase</keyword>
<dbReference type="PROSITE" id="PS01350">
    <property type="entry name" value="ISPF"/>
    <property type="match status" value="1"/>
</dbReference>
<dbReference type="OrthoDB" id="9804336at2"/>
<feature type="binding site" evidence="13">
    <location>
        <begin position="293"/>
        <end position="295"/>
    </location>
    <ligand>
        <name>4-CDP-2-C-methyl-D-erythritol 2-phosphate</name>
        <dbReference type="ChEBI" id="CHEBI:57919"/>
    </ligand>
</feature>
<dbReference type="InterPro" id="IPR001228">
    <property type="entry name" value="IspD"/>
</dbReference>
<dbReference type="SUPFAM" id="SSF69765">
    <property type="entry name" value="IpsF-like"/>
    <property type="match status" value="1"/>
</dbReference>
<dbReference type="InterPro" id="IPR029044">
    <property type="entry name" value="Nucleotide-diphossugar_trans"/>
</dbReference>
<accession>S7ULW5</accession>
<dbReference type="SUPFAM" id="SSF53448">
    <property type="entry name" value="Nucleotide-diphospho-sugar transferases"/>
    <property type="match status" value="1"/>
</dbReference>
<feature type="region of interest" description="2-C-methyl-D-erythritol 2,4-cyclodiphosphate synthase" evidence="13">
    <location>
        <begin position="239"/>
        <end position="402"/>
    </location>
</feature>
<feature type="site" description="Positions MEP for the nucleophilic attack" evidence="13">
    <location>
        <position position="162"/>
    </location>
</feature>
<comment type="caution">
    <text evidence="13">Lacks conserved residue(s) required for the propagation of feature annotation.</text>
</comment>
<evidence type="ECO:0000313" key="15">
    <source>
        <dbReference type="EMBL" id="EPR34899.1"/>
    </source>
</evidence>
<feature type="binding site" evidence="13">
    <location>
        <position position="279"/>
    </location>
    <ligand>
        <name>a divalent metal cation</name>
        <dbReference type="ChEBI" id="CHEBI:60240"/>
    </ligand>
</feature>
<evidence type="ECO:0000256" key="12">
    <source>
        <dbReference type="ARBA" id="ARBA00023268"/>
    </source>
</evidence>
<dbReference type="eggNOG" id="COG0245">
    <property type="taxonomic scope" value="Bacteria"/>
</dbReference>
<feature type="binding site" evidence="13">
    <location>
        <begin position="298"/>
        <end position="302"/>
    </location>
    <ligand>
        <name>4-CDP-2-C-methyl-D-erythritol 2-phosphate</name>
        <dbReference type="ChEBI" id="CHEBI:57919"/>
    </ligand>
</feature>
<dbReference type="AlphaFoldDB" id="S7ULW5"/>
<sequence>MSLWAVILAAGSGSRLASAGLSVRKQFLMHDGAPLFWRSLRTLSRLPELAGLVVVFPPEIFDESRALLRDLLAREPVGLPCLTAPGGARRQDSVASGLFALPGQASAVLVHDSARPFLTPDLAARLSDALARGSKAVIPGIALADTIKCVDADGRVTATPERANLRAVQTPQAFDLALLRAAHARAADEGWDVTDDAMLVERLGEPVLIIEGEPGNVKITNPEDLRLLGPKEEEVPAPVTGFGYDVHKFGPGRPFVLGTVPIPGAPEVVAHSDGDVLLHALMDAILGCLGEGDIGRLFPDTDAAFDNASSAILLDEVMELSRRKGFRVLHADVTVIAQVPKVGPHRERIREAVARLLGLSPERVNIKATTEEGLGFTGQKQGIKCVAVVTALPPGQGPRTNG</sequence>
<feature type="binding site" evidence="13">
    <location>
        <begin position="245"/>
        <end position="247"/>
    </location>
    <ligand>
        <name>4-CDP-2-C-methyl-D-erythritol 2-phosphate</name>
        <dbReference type="ChEBI" id="CHEBI:57919"/>
    </ligand>
</feature>
<evidence type="ECO:0000256" key="9">
    <source>
        <dbReference type="ARBA" id="ARBA00022723"/>
    </source>
</evidence>
<dbReference type="InterPro" id="IPR036571">
    <property type="entry name" value="MECDP_synthase_sf"/>
</dbReference>
<comment type="similarity">
    <text evidence="13">In the C-terminal section; belongs to the IspF family.</text>
</comment>